<proteinExistence type="predicted"/>
<dbReference type="PANTHER" id="PTHR43877:SF1">
    <property type="entry name" value="ACETYLTRANSFERASE"/>
    <property type="match status" value="1"/>
</dbReference>
<dbReference type="AlphaFoldDB" id="A0A897NPE5"/>
<feature type="domain" description="N-acetyltransferase" evidence="3">
    <location>
        <begin position="2"/>
        <end position="141"/>
    </location>
</feature>
<dbReference type="PROSITE" id="PS51186">
    <property type="entry name" value="GNAT"/>
    <property type="match status" value="1"/>
</dbReference>
<dbReference type="PANTHER" id="PTHR43877">
    <property type="entry name" value="AMINOALKYLPHOSPHONATE N-ACETYLTRANSFERASE-RELATED-RELATED"/>
    <property type="match status" value="1"/>
</dbReference>
<evidence type="ECO:0000313" key="5">
    <source>
        <dbReference type="Proteomes" id="UP000663292"/>
    </source>
</evidence>
<gene>
    <name evidence="4" type="primary">rimI3</name>
    <name evidence="4" type="ORF">HSEST_1119</name>
</gene>
<dbReference type="GeneID" id="68857754"/>
<dbReference type="EMBL" id="CP064791">
    <property type="protein sequence ID" value="QSG14652.1"/>
    <property type="molecule type" value="Genomic_DNA"/>
</dbReference>
<protein>
    <submittedName>
        <fullName evidence="4">Acetyltransferase (GNAT) family</fullName>
    </submittedName>
</protein>
<dbReference type="SUPFAM" id="SSF55729">
    <property type="entry name" value="Acyl-CoA N-acyltransferases (Nat)"/>
    <property type="match status" value="1"/>
</dbReference>
<dbReference type="InterPro" id="IPR000182">
    <property type="entry name" value="GNAT_dom"/>
</dbReference>
<dbReference type="Proteomes" id="UP000663292">
    <property type="component" value="Chromosome"/>
</dbReference>
<evidence type="ECO:0000313" key="4">
    <source>
        <dbReference type="EMBL" id="QSG14652.1"/>
    </source>
</evidence>
<dbReference type="RefSeq" id="WP_229122700.1">
    <property type="nucleotide sequence ID" value="NZ_CP064791.1"/>
</dbReference>
<organism evidence="4 5">
    <name type="scientific">Halapricum desulfuricans</name>
    <dbReference type="NCBI Taxonomy" id="2841257"/>
    <lineage>
        <taxon>Archaea</taxon>
        <taxon>Methanobacteriati</taxon>
        <taxon>Methanobacteriota</taxon>
        <taxon>Stenosarchaea group</taxon>
        <taxon>Halobacteria</taxon>
        <taxon>Halobacteriales</taxon>
        <taxon>Haloarculaceae</taxon>
        <taxon>Halapricum</taxon>
    </lineage>
</organism>
<accession>A0A897NPE5</accession>
<evidence type="ECO:0000259" key="3">
    <source>
        <dbReference type="PROSITE" id="PS51186"/>
    </source>
</evidence>
<keyword evidence="2" id="KW-0012">Acyltransferase</keyword>
<evidence type="ECO:0000256" key="2">
    <source>
        <dbReference type="ARBA" id="ARBA00023315"/>
    </source>
</evidence>
<dbReference type="Gene3D" id="3.40.630.30">
    <property type="match status" value="1"/>
</dbReference>
<name>A0A897NPE5_9EURY</name>
<reference evidence="4 5" key="1">
    <citation type="submission" date="2020-11" db="EMBL/GenBank/DDBJ databases">
        <title>Carbohydrate-dependent, anaerobic sulfur respiration: A novel catabolism in halophilic archaea.</title>
        <authorList>
            <person name="Sorokin D.Y."/>
            <person name="Messina E."/>
            <person name="Smedile F."/>
            <person name="La Cono V."/>
            <person name="Hallsworth J.E."/>
            <person name="Yakimov M.M."/>
        </authorList>
    </citation>
    <scope>NUCLEOTIDE SEQUENCE [LARGE SCALE GENOMIC DNA]</scope>
    <source>
        <strain evidence="4 5">HSR-Est</strain>
    </source>
</reference>
<dbReference type="CDD" id="cd04301">
    <property type="entry name" value="NAT_SF"/>
    <property type="match status" value="1"/>
</dbReference>
<dbReference type="Pfam" id="PF00583">
    <property type="entry name" value="Acetyltransf_1"/>
    <property type="match status" value="1"/>
</dbReference>
<dbReference type="GO" id="GO:0016747">
    <property type="term" value="F:acyltransferase activity, transferring groups other than amino-acyl groups"/>
    <property type="evidence" value="ECO:0007669"/>
    <property type="project" value="InterPro"/>
</dbReference>
<dbReference type="InterPro" id="IPR016181">
    <property type="entry name" value="Acyl_CoA_acyltransferase"/>
</dbReference>
<evidence type="ECO:0000256" key="1">
    <source>
        <dbReference type="ARBA" id="ARBA00022679"/>
    </source>
</evidence>
<keyword evidence="5" id="KW-1185">Reference proteome</keyword>
<sequence>MTTIREIRSDDQSRLRRIQESVLSDPSPDVLTAALDGPLFGLVAVESGTVVGYLLAIVGDRRVYVPELAVAESAQREGYGSTLVRAAADRFRERGFEAVRLTARADDTAARQFYERLGFEAVERAPDNYDDADGIVYEKRL</sequence>
<keyword evidence="1 4" id="KW-0808">Transferase</keyword>
<dbReference type="InterPro" id="IPR050832">
    <property type="entry name" value="Bact_Acetyltransf"/>
</dbReference>